<keyword evidence="1" id="KW-0067">ATP-binding</keyword>
<comment type="caution">
    <text evidence="1">The sequence shown here is derived from an EMBL/GenBank/DDBJ whole genome shotgun (WGS) entry which is preliminary data.</text>
</comment>
<keyword evidence="1" id="KW-0547">Nucleotide-binding</keyword>
<dbReference type="Pfam" id="PF19788">
    <property type="entry name" value="DUF6272"/>
    <property type="match status" value="1"/>
</dbReference>
<evidence type="ECO:0000313" key="2">
    <source>
        <dbReference type="Proteomes" id="UP000753908"/>
    </source>
</evidence>
<gene>
    <name evidence="1" type="ORF">KME25_18640</name>
</gene>
<protein>
    <submittedName>
        <fullName evidence="1">ATP-binding protein</fullName>
    </submittedName>
</protein>
<dbReference type="Proteomes" id="UP000753908">
    <property type="component" value="Unassembled WGS sequence"/>
</dbReference>
<dbReference type="AlphaFoldDB" id="A0A951PMP8"/>
<dbReference type="GO" id="GO:0005524">
    <property type="term" value="F:ATP binding"/>
    <property type="evidence" value="ECO:0007669"/>
    <property type="project" value="UniProtKB-KW"/>
</dbReference>
<sequence length="193" mass="22077">MTQIFGDFHEDLPVVQEYLTLFFSPSSVPVKQRWRTNGLSADFMADYFSTFFPGNEEAASEDDIQREVKSAVSFIGNELLENAMKFTDETSDYPISLTLQMHSDRLVFLATNSVNPKEIATFQNYIQELTTSDPDELYIRHLEQNADDEHEHASRLGLLTMMNDYQAKLGWKFESVQNDPEAIAVTTMVQLTL</sequence>
<proteinExistence type="predicted"/>
<reference evidence="1" key="1">
    <citation type="submission" date="2021-05" db="EMBL/GenBank/DDBJ databases">
        <authorList>
            <person name="Pietrasiak N."/>
            <person name="Ward R."/>
            <person name="Stajich J.E."/>
            <person name="Kurbessoian T."/>
        </authorList>
    </citation>
    <scope>NUCLEOTIDE SEQUENCE</scope>
    <source>
        <strain evidence="1">CPER-KK1</strain>
    </source>
</reference>
<organism evidence="1 2">
    <name type="scientific">Symplocastrum torsivum CPER-KK1</name>
    <dbReference type="NCBI Taxonomy" id="450513"/>
    <lineage>
        <taxon>Bacteria</taxon>
        <taxon>Bacillati</taxon>
        <taxon>Cyanobacteriota</taxon>
        <taxon>Cyanophyceae</taxon>
        <taxon>Oscillatoriophycideae</taxon>
        <taxon>Oscillatoriales</taxon>
        <taxon>Microcoleaceae</taxon>
        <taxon>Symplocastrum</taxon>
    </lineage>
</organism>
<dbReference type="InterPro" id="IPR046239">
    <property type="entry name" value="DUF6272"/>
</dbReference>
<accession>A0A951PMP8</accession>
<dbReference type="EMBL" id="JAHHIF010000025">
    <property type="protein sequence ID" value="MBW4546442.1"/>
    <property type="molecule type" value="Genomic_DNA"/>
</dbReference>
<name>A0A951PMP8_9CYAN</name>
<dbReference type="InterPro" id="IPR058084">
    <property type="entry name" value="Slr1658-like"/>
</dbReference>
<evidence type="ECO:0000313" key="1">
    <source>
        <dbReference type="EMBL" id="MBW4546442.1"/>
    </source>
</evidence>
<dbReference type="NCBIfam" id="NF047703">
    <property type="entry name" value="slr1658_superfam"/>
    <property type="match status" value="1"/>
</dbReference>
<reference evidence="1" key="2">
    <citation type="journal article" date="2022" name="Microbiol. Resour. Announc.">
        <title>Metagenome Sequencing to Explore Phylogenomics of Terrestrial Cyanobacteria.</title>
        <authorList>
            <person name="Ward R.D."/>
            <person name="Stajich J.E."/>
            <person name="Johansen J.R."/>
            <person name="Huntemann M."/>
            <person name="Clum A."/>
            <person name="Foster B."/>
            <person name="Foster B."/>
            <person name="Roux S."/>
            <person name="Palaniappan K."/>
            <person name="Varghese N."/>
            <person name="Mukherjee S."/>
            <person name="Reddy T.B.K."/>
            <person name="Daum C."/>
            <person name="Copeland A."/>
            <person name="Chen I.A."/>
            <person name="Ivanova N.N."/>
            <person name="Kyrpides N.C."/>
            <person name="Shapiro N."/>
            <person name="Eloe-Fadrosh E.A."/>
            <person name="Pietrasiak N."/>
        </authorList>
    </citation>
    <scope>NUCLEOTIDE SEQUENCE</scope>
    <source>
        <strain evidence="1">CPER-KK1</strain>
    </source>
</reference>